<reference evidence="2 3" key="1">
    <citation type="submission" date="2024-07" db="EMBL/GenBank/DDBJ databases">
        <authorList>
            <person name="Hebao G."/>
        </authorList>
    </citation>
    <scope>NUCLEOTIDE SEQUENCE [LARGE SCALE GENOMIC DNA]</scope>
    <source>
        <strain evidence="2 3">ACCC 02193</strain>
    </source>
</reference>
<proteinExistence type="predicted"/>
<dbReference type="EMBL" id="JBGFFX010000015">
    <property type="protein sequence ID" value="MEY8772688.1"/>
    <property type="molecule type" value="Genomic_DNA"/>
</dbReference>
<evidence type="ECO:0000256" key="1">
    <source>
        <dbReference type="SAM" id="MobiDB-lite"/>
    </source>
</evidence>
<gene>
    <name evidence="2" type="ORF">AB6T85_19965</name>
</gene>
<accession>A0ABV4ECM5</accession>
<sequence length="213" mass="23356">MVQRILIATLSQSKPMLVECVFSEGVLVMADPVTYPPSRDTLITEMLPRLIKRRASGFKVLVDEVSGEFSKMSGASQVRLNDAHTDGRPVISVALDRYQEMRRTKSIITPQTGTGFEIPQSLIDTSSNNKGETVYNINWPEVTASHVLTILSVYATLHNRPGTADYIAKLTAAFSMKTPATPSADWLIEHQNAKEKPPATLTGESRPDGSIVL</sequence>
<evidence type="ECO:0000313" key="3">
    <source>
        <dbReference type="Proteomes" id="UP001565243"/>
    </source>
</evidence>
<dbReference type="RefSeq" id="WP_369896434.1">
    <property type="nucleotide sequence ID" value="NZ_JBGFFX010000015.1"/>
</dbReference>
<name>A0ABV4ECM5_9GAMM</name>
<comment type="caution">
    <text evidence="2">The sequence shown here is derived from an EMBL/GenBank/DDBJ whole genome shotgun (WGS) entry which is preliminary data.</text>
</comment>
<protein>
    <recommendedName>
        <fullName evidence="4">Maturation control protein</fullName>
    </recommendedName>
</protein>
<evidence type="ECO:0000313" key="2">
    <source>
        <dbReference type="EMBL" id="MEY8772688.1"/>
    </source>
</evidence>
<evidence type="ECO:0008006" key="4">
    <source>
        <dbReference type="Google" id="ProtNLM"/>
    </source>
</evidence>
<organism evidence="2 3">
    <name type="scientific">Erwinia aeris</name>
    <dbReference type="NCBI Taxonomy" id="3239803"/>
    <lineage>
        <taxon>Bacteria</taxon>
        <taxon>Pseudomonadati</taxon>
        <taxon>Pseudomonadota</taxon>
        <taxon>Gammaproteobacteria</taxon>
        <taxon>Enterobacterales</taxon>
        <taxon>Erwiniaceae</taxon>
        <taxon>Erwinia</taxon>
    </lineage>
</organism>
<dbReference type="Proteomes" id="UP001565243">
    <property type="component" value="Unassembled WGS sequence"/>
</dbReference>
<feature type="region of interest" description="Disordered" evidence="1">
    <location>
        <begin position="194"/>
        <end position="213"/>
    </location>
</feature>
<keyword evidence="3" id="KW-1185">Reference proteome</keyword>